<dbReference type="Gene3D" id="3.30.2010.10">
    <property type="entry name" value="Metalloproteases ('zincins'), catalytic domain"/>
    <property type="match status" value="1"/>
</dbReference>
<protein>
    <recommendedName>
        <fullName evidence="1">YgjP-like metallopeptidase domain-containing protein</fullName>
    </recommendedName>
</protein>
<organism evidence="2 3">
    <name type="scientific">Undibacterium pigrum</name>
    <dbReference type="NCBI Taxonomy" id="401470"/>
    <lineage>
        <taxon>Bacteria</taxon>
        <taxon>Pseudomonadati</taxon>
        <taxon>Pseudomonadota</taxon>
        <taxon>Betaproteobacteria</taxon>
        <taxon>Burkholderiales</taxon>
        <taxon>Oxalobacteraceae</taxon>
        <taxon>Undibacterium</taxon>
    </lineage>
</organism>
<dbReference type="Proteomes" id="UP000247792">
    <property type="component" value="Unassembled WGS sequence"/>
</dbReference>
<dbReference type="RefSeq" id="WP_245936818.1">
    <property type="nucleotide sequence ID" value="NZ_QJKB01000001.1"/>
</dbReference>
<dbReference type="PANTHER" id="PTHR30399:SF1">
    <property type="entry name" value="UTP PYROPHOSPHATASE"/>
    <property type="match status" value="1"/>
</dbReference>
<evidence type="ECO:0000313" key="3">
    <source>
        <dbReference type="Proteomes" id="UP000247792"/>
    </source>
</evidence>
<evidence type="ECO:0000259" key="1">
    <source>
        <dbReference type="Pfam" id="PF01863"/>
    </source>
</evidence>
<dbReference type="CDD" id="cd07344">
    <property type="entry name" value="M48_yhfN_like"/>
    <property type="match status" value="1"/>
</dbReference>
<evidence type="ECO:0000313" key="2">
    <source>
        <dbReference type="EMBL" id="PXX47168.1"/>
    </source>
</evidence>
<name>A0A318JC46_9BURK</name>
<comment type="caution">
    <text evidence="2">The sequence shown here is derived from an EMBL/GenBank/DDBJ whole genome shotgun (WGS) entry which is preliminary data.</text>
</comment>
<dbReference type="PANTHER" id="PTHR30399">
    <property type="entry name" value="UNCHARACTERIZED PROTEIN YGJP"/>
    <property type="match status" value="1"/>
</dbReference>
<reference evidence="2 3" key="1">
    <citation type="submission" date="2018-05" db="EMBL/GenBank/DDBJ databases">
        <title>Genomic Encyclopedia of Type Strains, Phase IV (KMG-IV): sequencing the most valuable type-strain genomes for metagenomic binning, comparative biology and taxonomic classification.</title>
        <authorList>
            <person name="Goeker M."/>
        </authorList>
    </citation>
    <scope>NUCLEOTIDE SEQUENCE [LARGE SCALE GENOMIC DNA]</scope>
    <source>
        <strain evidence="2 3">DSM 19792</strain>
    </source>
</reference>
<feature type="domain" description="YgjP-like metallopeptidase" evidence="1">
    <location>
        <begin position="36"/>
        <end position="238"/>
    </location>
</feature>
<accession>A0A318JC46</accession>
<dbReference type="Pfam" id="PF01863">
    <property type="entry name" value="YgjP-like"/>
    <property type="match status" value="1"/>
</dbReference>
<dbReference type="InterPro" id="IPR002725">
    <property type="entry name" value="YgjP-like_metallopeptidase"/>
</dbReference>
<sequence>MGKTIDASVTEGFLAVSGMEIQVIRKNIKNFHLAVLPPEGKVRVAVPHHVSDERVRLAIISKLAWIRRQQADFKQQPRQSEREMINGESHYLWGRQYRLEVIEQAGKHRIETKGKSKLCLYVQPGTSVDNRLLVLNNWYREQLKIKVDELVEHWSPLIKRKPKTCSIRKMKTKWGSCNIEAKRVWLNLELVKKPPECLEYILVHEVVHLLERHHNERFRKYMDKFLPKWREHRNLLNKLPLAYEDWQY</sequence>
<dbReference type="AlphaFoldDB" id="A0A318JC46"/>
<gene>
    <name evidence="2" type="ORF">DFR42_101744</name>
</gene>
<dbReference type="EMBL" id="QJKB01000001">
    <property type="protein sequence ID" value="PXX47168.1"/>
    <property type="molecule type" value="Genomic_DNA"/>
</dbReference>
<proteinExistence type="predicted"/>
<dbReference type="InterPro" id="IPR053136">
    <property type="entry name" value="UTP_pyrophosphatase-like"/>
</dbReference>
<keyword evidence="3" id="KW-1185">Reference proteome</keyword>